<feature type="repeat" description="PPR" evidence="3">
    <location>
        <begin position="68"/>
        <end position="101"/>
    </location>
</feature>
<evidence type="ECO:0000313" key="5">
    <source>
        <dbReference type="Proteomes" id="UP001370490"/>
    </source>
</evidence>
<dbReference type="EMBL" id="JBAMMX010000025">
    <property type="protein sequence ID" value="KAK6915326.1"/>
    <property type="molecule type" value="Genomic_DNA"/>
</dbReference>
<reference evidence="4 5" key="1">
    <citation type="submission" date="2023-12" db="EMBL/GenBank/DDBJ databases">
        <title>A high-quality genome assembly for Dillenia turbinata (Dilleniales).</title>
        <authorList>
            <person name="Chanderbali A."/>
        </authorList>
    </citation>
    <scope>NUCLEOTIDE SEQUENCE [LARGE SCALE GENOMIC DNA]</scope>
    <source>
        <strain evidence="4">LSX21</strain>
        <tissue evidence="4">Leaf</tissue>
    </source>
</reference>
<dbReference type="NCBIfam" id="TIGR00756">
    <property type="entry name" value="PPR"/>
    <property type="match status" value="2"/>
</dbReference>
<dbReference type="PROSITE" id="PS51375">
    <property type="entry name" value="PPR"/>
    <property type="match status" value="2"/>
</dbReference>
<dbReference type="PANTHER" id="PTHR46128">
    <property type="entry name" value="MITOCHONDRIAL GROUP I INTRON SPLICING FACTOR CCM1"/>
    <property type="match status" value="1"/>
</dbReference>
<keyword evidence="5" id="KW-1185">Reference proteome</keyword>
<keyword evidence="2" id="KW-0677">Repeat</keyword>
<proteinExistence type="inferred from homology"/>
<evidence type="ECO:0000256" key="1">
    <source>
        <dbReference type="ARBA" id="ARBA00007626"/>
    </source>
</evidence>
<dbReference type="InterPro" id="IPR050872">
    <property type="entry name" value="PPR_P_subfamily"/>
</dbReference>
<dbReference type="InterPro" id="IPR011990">
    <property type="entry name" value="TPR-like_helical_dom_sf"/>
</dbReference>
<dbReference type="AlphaFoldDB" id="A0AAN8UQ04"/>
<evidence type="ECO:0000313" key="4">
    <source>
        <dbReference type="EMBL" id="KAK6915326.1"/>
    </source>
</evidence>
<protein>
    <submittedName>
        <fullName evidence="4">Pentatricopeptide repeat</fullName>
    </submittedName>
</protein>
<name>A0AAN8UQ04_9MAGN</name>
<dbReference type="Gene3D" id="1.25.40.10">
    <property type="entry name" value="Tetratricopeptide repeat domain"/>
    <property type="match status" value="2"/>
</dbReference>
<dbReference type="InterPro" id="IPR002885">
    <property type="entry name" value="PPR_rpt"/>
</dbReference>
<gene>
    <name evidence="4" type="ORF">RJ641_020443</name>
</gene>
<dbReference type="Pfam" id="PF12854">
    <property type="entry name" value="PPR_1"/>
    <property type="match status" value="1"/>
</dbReference>
<comment type="similarity">
    <text evidence="1">Belongs to the PPR family. P subfamily.</text>
</comment>
<sequence>MQIIGQLPNHFTYNTLLNGLCKNHQLDEAIALFKAIDDGPLKPDIVGHNADNAKGVFTGIFQRGIQPSVHTYTIMIGGLRRGLLDDAIDMLQEMDKNKCSPNNCTYNTLIPALLKNKTSQALKLIDAMLNKGVSPNSSTVALLLDRSSINGYSGSILEKFCKFSSTS</sequence>
<comment type="caution">
    <text evidence="4">The sequence shown here is derived from an EMBL/GenBank/DDBJ whole genome shotgun (WGS) entry which is preliminary data.</text>
</comment>
<dbReference type="PANTHER" id="PTHR46128:SF73">
    <property type="entry name" value="CRIB DOMAIN-CONTAINING PROTEIN"/>
    <property type="match status" value="1"/>
</dbReference>
<dbReference type="Pfam" id="PF13812">
    <property type="entry name" value="PPR_3"/>
    <property type="match status" value="1"/>
</dbReference>
<evidence type="ECO:0000256" key="3">
    <source>
        <dbReference type="PROSITE-ProRule" id="PRU00708"/>
    </source>
</evidence>
<feature type="repeat" description="PPR" evidence="3">
    <location>
        <begin position="9"/>
        <end position="43"/>
    </location>
</feature>
<evidence type="ECO:0000256" key="2">
    <source>
        <dbReference type="ARBA" id="ARBA00022737"/>
    </source>
</evidence>
<organism evidence="4 5">
    <name type="scientific">Dillenia turbinata</name>
    <dbReference type="NCBI Taxonomy" id="194707"/>
    <lineage>
        <taxon>Eukaryota</taxon>
        <taxon>Viridiplantae</taxon>
        <taxon>Streptophyta</taxon>
        <taxon>Embryophyta</taxon>
        <taxon>Tracheophyta</taxon>
        <taxon>Spermatophyta</taxon>
        <taxon>Magnoliopsida</taxon>
        <taxon>eudicotyledons</taxon>
        <taxon>Gunneridae</taxon>
        <taxon>Pentapetalae</taxon>
        <taxon>Dilleniales</taxon>
        <taxon>Dilleniaceae</taxon>
        <taxon>Dillenia</taxon>
    </lineage>
</organism>
<dbReference type="Proteomes" id="UP001370490">
    <property type="component" value="Unassembled WGS sequence"/>
</dbReference>
<accession>A0AAN8UQ04</accession>